<dbReference type="InterPro" id="IPR002734">
    <property type="entry name" value="RibDG_C"/>
</dbReference>
<evidence type="ECO:0000259" key="1">
    <source>
        <dbReference type="Pfam" id="PF01872"/>
    </source>
</evidence>
<organism evidence="2 3">
    <name type="scientific">Spirosoma arboris</name>
    <dbReference type="NCBI Taxonomy" id="2682092"/>
    <lineage>
        <taxon>Bacteria</taxon>
        <taxon>Pseudomonadati</taxon>
        <taxon>Bacteroidota</taxon>
        <taxon>Cytophagia</taxon>
        <taxon>Cytophagales</taxon>
        <taxon>Cytophagaceae</taxon>
        <taxon>Spirosoma</taxon>
    </lineage>
</organism>
<protein>
    <submittedName>
        <fullName evidence="2">Deaminase</fullName>
    </submittedName>
</protein>
<dbReference type="GO" id="GO:0008703">
    <property type="term" value="F:5-amino-6-(5-phosphoribosylamino)uracil reductase activity"/>
    <property type="evidence" value="ECO:0007669"/>
    <property type="project" value="InterPro"/>
</dbReference>
<dbReference type="Proteomes" id="UP000436006">
    <property type="component" value="Unassembled WGS sequence"/>
</dbReference>
<dbReference type="PANTHER" id="PTHR38011:SF11">
    <property type="entry name" value="2,5-DIAMINO-6-RIBOSYLAMINO-4(3H)-PYRIMIDINONE 5'-PHOSPHATE REDUCTASE"/>
    <property type="match status" value="1"/>
</dbReference>
<reference evidence="2 3" key="1">
    <citation type="submission" date="2019-12" db="EMBL/GenBank/DDBJ databases">
        <title>Spirosoma sp. HMF4905 genome sequencing and assembly.</title>
        <authorList>
            <person name="Kang H."/>
            <person name="Cha I."/>
            <person name="Kim H."/>
            <person name="Joh K."/>
        </authorList>
    </citation>
    <scope>NUCLEOTIDE SEQUENCE [LARGE SCALE GENOMIC DNA]</scope>
    <source>
        <strain evidence="2 3">HMF4905</strain>
    </source>
</reference>
<evidence type="ECO:0000313" key="3">
    <source>
        <dbReference type="Proteomes" id="UP000436006"/>
    </source>
</evidence>
<name>A0A7K1SNK6_9BACT</name>
<dbReference type="InterPro" id="IPR024072">
    <property type="entry name" value="DHFR-like_dom_sf"/>
</dbReference>
<dbReference type="AlphaFoldDB" id="A0A7K1SNK6"/>
<dbReference type="RefSeq" id="WP_157590192.1">
    <property type="nucleotide sequence ID" value="NZ_WPIN01000022.1"/>
</dbReference>
<dbReference type="PANTHER" id="PTHR38011">
    <property type="entry name" value="DIHYDROFOLATE REDUCTASE FAMILY PROTEIN (AFU_ORTHOLOGUE AFUA_8G06820)"/>
    <property type="match status" value="1"/>
</dbReference>
<dbReference type="SUPFAM" id="SSF53597">
    <property type="entry name" value="Dihydrofolate reductase-like"/>
    <property type="match status" value="1"/>
</dbReference>
<sequence length="192" mass="21572">MRKVILFMHMSLDGFVCGPNGEQDWMTRDDDDMGKYLASDFQSTVDTILVGRVLYQGFASFWPSVPTSPGIPDELVDFGNWMNNTRKIVFSKTLQTVDWTNSSLAERDIVEEVAYLKQQPGGDMVIFGGAAIVAAFAEQNLIDEYRIKLEPIILGTGKPLFKQINERVKLTLTKSKAFNSGVVGLYYQVNRD</sequence>
<proteinExistence type="predicted"/>
<keyword evidence="3" id="KW-1185">Reference proteome</keyword>
<dbReference type="GO" id="GO:0009231">
    <property type="term" value="P:riboflavin biosynthetic process"/>
    <property type="evidence" value="ECO:0007669"/>
    <property type="project" value="InterPro"/>
</dbReference>
<comment type="caution">
    <text evidence="2">The sequence shown here is derived from an EMBL/GenBank/DDBJ whole genome shotgun (WGS) entry which is preliminary data.</text>
</comment>
<accession>A0A7K1SNK6</accession>
<evidence type="ECO:0000313" key="2">
    <source>
        <dbReference type="EMBL" id="MVM35385.1"/>
    </source>
</evidence>
<dbReference type="InterPro" id="IPR050765">
    <property type="entry name" value="Riboflavin_Biosynth_HTPR"/>
</dbReference>
<dbReference type="EMBL" id="WPIN01000022">
    <property type="protein sequence ID" value="MVM35385.1"/>
    <property type="molecule type" value="Genomic_DNA"/>
</dbReference>
<gene>
    <name evidence="2" type="ORF">GO755_35520</name>
</gene>
<feature type="domain" description="Bacterial bifunctional deaminase-reductase C-terminal" evidence="1">
    <location>
        <begin position="2"/>
        <end position="183"/>
    </location>
</feature>
<dbReference type="Gene3D" id="3.40.430.10">
    <property type="entry name" value="Dihydrofolate Reductase, subunit A"/>
    <property type="match status" value="1"/>
</dbReference>
<dbReference type="Pfam" id="PF01872">
    <property type="entry name" value="RibD_C"/>
    <property type="match status" value="1"/>
</dbReference>